<accession>A0A6A4VTP4</accession>
<dbReference type="Proteomes" id="UP000440578">
    <property type="component" value="Unassembled WGS sequence"/>
</dbReference>
<evidence type="ECO:0000313" key="1">
    <source>
        <dbReference type="EMBL" id="KAF0297013.1"/>
    </source>
</evidence>
<dbReference type="AlphaFoldDB" id="A0A6A4VTP4"/>
<organism evidence="1 2">
    <name type="scientific">Amphibalanus amphitrite</name>
    <name type="common">Striped barnacle</name>
    <name type="synonym">Balanus amphitrite</name>
    <dbReference type="NCBI Taxonomy" id="1232801"/>
    <lineage>
        <taxon>Eukaryota</taxon>
        <taxon>Metazoa</taxon>
        <taxon>Ecdysozoa</taxon>
        <taxon>Arthropoda</taxon>
        <taxon>Crustacea</taxon>
        <taxon>Multicrustacea</taxon>
        <taxon>Cirripedia</taxon>
        <taxon>Thoracica</taxon>
        <taxon>Thoracicalcarea</taxon>
        <taxon>Balanomorpha</taxon>
        <taxon>Balanoidea</taxon>
        <taxon>Balanidae</taxon>
        <taxon>Amphibalaninae</taxon>
        <taxon>Amphibalanus</taxon>
    </lineage>
</organism>
<gene>
    <name evidence="1" type="ORF">FJT64_005560</name>
</gene>
<comment type="caution">
    <text evidence="1">The sequence shown here is derived from an EMBL/GenBank/DDBJ whole genome shotgun (WGS) entry which is preliminary data.</text>
</comment>
<sequence length="221" mass="24649">MKNILQDAVTLGEHAEKKGDCLGFLGLFRDCSSGWWREDDGGGEQDFRSDNCCDEVDPDDDDTYGRFDRRSAAGPLSEADLALLIGQLVNEQPNTAGWKQLLVRIGGSNATDESIVSHLCHRMALLPESPPPQPKDERGTFDLTAEPAPEVARVCACAVQLQRRNRPRLQALLRTSCREQLLKRRPELPPRLRSHLRLVTPLICFYGGIFPKKPTDDLDSV</sequence>
<name>A0A6A4VTP4_AMPAM</name>
<protein>
    <submittedName>
        <fullName evidence="1">Uncharacterized protein</fullName>
    </submittedName>
</protein>
<evidence type="ECO:0000313" key="2">
    <source>
        <dbReference type="Proteomes" id="UP000440578"/>
    </source>
</evidence>
<dbReference type="OrthoDB" id="6405964at2759"/>
<reference evidence="1 2" key="1">
    <citation type="submission" date="2019-07" db="EMBL/GenBank/DDBJ databases">
        <title>Draft genome assembly of a fouling barnacle, Amphibalanus amphitrite (Darwin, 1854): The first reference genome for Thecostraca.</title>
        <authorList>
            <person name="Kim W."/>
        </authorList>
    </citation>
    <scope>NUCLEOTIDE SEQUENCE [LARGE SCALE GENOMIC DNA]</scope>
    <source>
        <strain evidence="1">SNU_AA5</strain>
        <tissue evidence="1">Soma without cirri and trophi</tissue>
    </source>
</reference>
<dbReference type="EMBL" id="VIIS01001516">
    <property type="protein sequence ID" value="KAF0297013.1"/>
    <property type="molecule type" value="Genomic_DNA"/>
</dbReference>
<proteinExistence type="predicted"/>
<keyword evidence="2" id="KW-1185">Reference proteome</keyword>